<dbReference type="EMBL" id="KP136319">
    <property type="protein sequence ID" value="AJF96807.1"/>
    <property type="molecule type" value="Genomic_DNA"/>
</dbReference>
<protein>
    <submittedName>
        <fullName evidence="2">Uncharacterized protein</fullName>
    </submittedName>
</protein>
<dbReference type="Proteomes" id="UP000202511">
    <property type="component" value="Segment"/>
</dbReference>
<reference evidence="2 3" key="1">
    <citation type="journal article" date="2015" name="Parasitol. Res.">
        <title>Viruses in close associations with free-living amoebae.</title>
        <authorList>
            <person name="Scheid P."/>
        </authorList>
    </citation>
    <scope>NUCLEOTIDE SEQUENCE [LARGE SCALE GENOMIC DNA]</scope>
    <source>
        <strain evidence="2">KlaHel</strain>
    </source>
</reference>
<evidence type="ECO:0000313" key="2">
    <source>
        <dbReference type="EMBL" id="AJF96807.1"/>
    </source>
</evidence>
<dbReference type="GeneID" id="23461724"/>
<keyword evidence="1" id="KW-0472">Membrane</keyword>
<dbReference type="KEGG" id="vg:23461724"/>
<proteinExistence type="predicted"/>
<accession>A0A0B5JB80</accession>
<keyword evidence="1" id="KW-1133">Transmembrane helix</keyword>
<keyword evidence="1" id="KW-0812">Transmembrane</keyword>
<sequence>MASFLLAFFSYFFTCLHEQFCMPFFVGRWLVCVGGGLRRLGPVAAFFLKFGWPLSSSGCRRPLFGVRLSFVLFFPTRARGHRQRKKRESAKKMTGPRCKTLFSFVPHAGVDLFLFFLVVGRGQKKNQRKKQCNGAKHLRWGRL</sequence>
<organism evidence="2 3">
    <name type="scientific">Pandoravirus inopinatum</name>
    <dbReference type="NCBI Taxonomy" id="1605721"/>
    <lineage>
        <taxon>Viruses</taxon>
        <taxon>Pandoravirus</taxon>
    </lineage>
</organism>
<feature type="transmembrane region" description="Helical" evidence="1">
    <location>
        <begin position="101"/>
        <end position="120"/>
    </location>
</feature>
<dbReference type="RefSeq" id="YP_009119042.1">
    <property type="nucleotide sequence ID" value="NC_026440.1"/>
</dbReference>
<name>A0A0B5JB80_9VIRU</name>
<evidence type="ECO:0000256" key="1">
    <source>
        <dbReference type="SAM" id="Phobius"/>
    </source>
</evidence>
<evidence type="ECO:0000313" key="3">
    <source>
        <dbReference type="Proteomes" id="UP000202511"/>
    </source>
</evidence>